<protein>
    <submittedName>
        <fullName evidence="1">9757_t:CDS:1</fullName>
    </submittedName>
</protein>
<proteinExistence type="predicted"/>
<feature type="non-terminal residue" evidence="1">
    <location>
        <position position="43"/>
    </location>
</feature>
<accession>A0A9N9PAJ4</accession>
<sequence>RKDHTQPDPAHTECPKWYCACSGSYYNYTSCTCPGGLSDISGG</sequence>
<evidence type="ECO:0000313" key="2">
    <source>
        <dbReference type="Proteomes" id="UP000789405"/>
    </source>
</evidence>
<evidence type="ECO:0000313" key="1">
    <source>
        <dbReference type="EMBL" id="CAG8798418.1"/>
    </source>
</evidence>
<comment type="caution">
    <text evidence="1">The sequence shown here is derived from an EMBL/GenBank/DDBJ whole genome shotgun (WGS) entry which is preliminary data.</text>
</comment>
<keyword evidence="2" id="KW-1185">Reference proteome</keyword>
<dbReference type="AlphaFoldDB" id="A0A9N9PAJ4"/>
<dbReference type="EMBL" id="CAJVPY010033004">
    <property type="protein sequence ID" value="CAG8798418.1"/>
    <property type="molecule type" value="Genomic_DNA"/>
</dbReference>
<organism evidence="1 2">
    <name type="scientific">Dentiscutata erythropus</name>
    <dbReference type="NCBI Taxonomy" id="1348616"/>
    <lineage>
        <taxon>Eukaryota</taxon>
        <taxon>Fungi</taxon>
        <taxon>Fungi incertae sedis</taxon>
        <taxon>Mucoromycota</taxon>
        <taxon>Glomeromycotina</taxon>
        <taxon>Glomeromycetes</taxon>
        <taxon>Diversisporales</taxon>
        <taxon>Gigasporaceae</taxon>
        <taxon>Dentiscutata</taxon>
    </lineage>
</organism>
<gene>
    <name evidence="1" type="ORF">DERYTH_LOCUS22866</name>
</gene>
<reference evidence="1" key="1">
    <citation type="submission" date="2021-06" db="EMBL/GenBank/DDBJ databases">
        <authorList>
            <person name="Kallberg Y."/>
            <person name="Tangrot J."/>
            <person name="Rosling A."/>
        </authorList>
    </citation>
    <scope>NUCLEOTIDE SEQUENCE</scope>
    <source>
        <strain evidence="1">MA453B</strain>
    </source>
</reference>
<dbReference type="Proteomes" id="UP000789405">
    <property type="component" value="Unassembled WGS sequence"/>
</dbReference>
<feature type="non-terminal residue" evidence="1">
    <location>
        <position position="1"/>
    </location>
</feature>
<name>A0A9N9PAJ4_9GLOM</name>